<dbReference type="SUPFAM" id="SSF141868">
    <property type="entry name" value="EAL domain-like"/>
    <property type="match status" value="1"/>
</dbReference>
<dbReference type="InterPro" id="IPR029787">
    <property type="entry name" value="Nucleotide_cyclase"/>
</dbReference>
<dbReference type="InterPro" id="IPR013587">
    <property type="entry name" value="Nitrate/nitrite_sensing"/>
</dbReference>
<feature type="transmembrane region" description="Helical" evidence="1">
    <location>
        <begin position="25"/>
        <end position="44"/>
    </location>
</feature>
<evidence type="ECO:0000259" key="5">
    <source>
        <dbReference type="PROSITE" id="PS50885"/>
    </source>
</evidence>
<dbReference type="PANTHER" id="PTHR44757">
    <property type="entry name" value="DIGUANYLATE CYCLASE DGCP"/>
    <property type="match status" value="1"/>
</dbReference>
<dbReference type="PROSITE" id="PS50885">
    <property type="entry name" value="HAMP"/>
    <property type="match status" value="1"/>
</dbReference>
<dbReference type="Pfam" id="PF00563">
    <property type="entry name" value="EAL"/>
    <property type="match status" value="1"/>
</dbReference>
<dbReference type="Gene3D" id="3.30.450.20">
    <property type="entry name" value="PAS domain"/>
    <property type="match status" value="1"/>
</dbReference>
<evidence type="ECO:0000256" key="1">
    <source>
        <dbReference type="SAM" id="Phobius"/>
    </source>
</evidence>
<evidence type="ECO:0000259" key="3">
    <source>
        <dbReference type="PROSITE" id="PS50113"/>
    </source>
</evidence>
<feature type="transmembrane region" description="Helical" evidence="1">
    <location>
        <begin position="324"/>
        <end position="347"/>
    </location>
</feature>
<dbReference type="InterPro" id="IPR013767">
    <property type="entry name" value="PAS_fold"/>
</dbReference>
<dbReference type="CDD" id="cd01949">
    <property type="entry name" value="GGDEF"/>
    <property type="match status" value="1"/>
</dbReference>
<dbReference type="GO" id="GO:0007165">
    <property type="term" value="P:signal transduction"/>
    <property type="evidence" value="ECO:0007669"/>
    <property type="project" value="InterPro"/>
</dbReference>
<feature type="domain" description="GGDEF" evidence="6">
    <location>
        <begin position="564"/>
        <end position="697"/>
    </location>
</feature>
<gene>
    <name evidence="7" type="ORF">LCGC14_0627120</name>
</gene>
<dbReference type="InterPro" id="IPR052155">
    <property type="entry name" value="Biofilm_reg_signaling"/>
</dbReference>
<dbReference type="InterPro" id="IPR000014">
    <property type="entry name" value="PAS"/>
</dbReference>
<evidence type="ECO:0008006" key="8">
    <source>
        <dbReference type="Google" id="ProtNLM"/>
    </source>
</evidence>
<dbReference type="SMART" id="SM00052">
    <property type="entry name" value="EAL"/>
    <property type="match status" value="1"/>
</dbReference>
<keyword evidence="1" id="KW-0472">Membrane</keyword>
<dbReference type="Gene3D" id="3.20.20.450">
    <property type="entry name" value="EAL domain"/>
    <property type="match status" value="1"/>
</dbReference>
<accession>A0A0F9UBI6</accession>
<feature type="domain" description="EAL" evidence="4">
    <location>
        <begin position="706"/>
        <end position="960"/>
    </location>
</feature>
<dbReference type="SUPFAM" id="SSF55073">
    <property type="entry name" value="Nucleotide cyclase"/>
    <property type="match status" value="1"/>
</dbReference>
<evidence type="ECO:0000259" key="6">
    <source>
        <dbReference type="PROSITE" id="PS50887"/>
    </source>
</evidence>
<dbReference type="Pfam" id="PF00989">
    <property type="entry name" value="PAS"/>
    <property type="match status" value="1"/>
</dbReference>
<evidence type="ECO:0000259" key="2">
    <source>
        <dbReference type="PROSITE" id="PS50112"/>
    </source>
</evidence>
<dbReference type="SMART" id="SM00091">
    <property type="entry name" value="PAS"/>
    <property type="match status" value="2"/>
</dbReference>
<dbReference type="Pfam" id="PF00672">
    <property type="entry name" value="HAMP"/>
    <property type="match status" value="1"/>
</dbReference>
<dbReference type="PROSITE" id="PS50883">
    <property type="entry name" value="EAL"/>
    <property type="match status" value="1"/>
</dbReference>
<dbReference type="Gene3D" id="3.30.70.270">
    <property type="match status" value="1"/>
</dbReference>
<dbReference type="PROSITE" id="PS50887">
    <property type="entry name" value="GGDEF"/>
    <property type="match status" value="1"/>
</dbReference>
<dbReference type="CDD" id="cd06225">
    <property type="entry name" value="HAMP"/>
    <property type="match status" value="1"/>
</dbReference>
<dbReference type="InterPro" id="IPR035919">
    <property type="entry name" value="EAL_sf"/>
</dbReference>
<dbReference type="SUPFAM" id="SSF55785">
    <property type="entry name" value="PYP-like sensor domain (PAS domain)"/>
    <property type="match status" value="1"/>
</dbReference>
<evidence type="ECO:0000313" key="7">
    <source>
        <dbReference type="EMBL" id="KKN50983.1"/>
    </source>
</evidence>
<dbReference type="Gene3D" id="6.10.340.10">
    <property type="match status" value="1"/>
</dbReference>
<dbReference type="CDD" id="cd00130">
    <property type="entry name" value="PAS"/>
    <property type="match status" value="1"/>
</dbReference>
<dbReference type="PANTHER" id="PTHR44757:SF2">
    <property type="entry name" value="BIOFILM ARCHITECTURE MAINTENANCE PROTEIN MBAA"/>
    <property type="match status" value="1"/>
</dbReference>
<dbReference type="PROSITE" id="PS50112">
    <property type="entry name" value="PAS"/>
    <property type="match status" value="1"/>
</dbReference>
<dbReference type="AlphaFoldDB" id="A0A0F9UBI6"/>
<dbReference type="GO" id="GO:0006355">
    <property type="term" value="P:regulation of DNA-templated transcription"/>
    <property type="evidence" value="ECO:0007669"/>
    <property type="project" value="InterPro"/>
</dbReference>
<dbReference type="InterPro" id="IPR043128">
    <property type="entry name" value="Rev_trsase/Diguanyl_cyclase"/>
</dbReference>
<dbReference type="SMART" id="SM00267">
    <property type="entry name" value="GGDEF"/>
    <property type="match status" value="1"/>
</dbReference>
<name>A0A0F9UBI6_9ZZZZ</name>
<proteinExistence type="predicted"/>
<dbReference type="Pfam" id="PF00990">
    <property type="entry name" value="GGDEF"/>
    <property type="match status" value="1"/>
</dbReference>
<keyword evidence="1" id="KW-1133">Transmembrane helix</keyword>
<feature type="domain" description="PAS" evidence="2">
    <location>
        <begin position="404"/>
        <end position="475"/>
    </location>
</feature>
<dbReference type="NCBIfam" id="TIGR00229">
    <property type="entry name" value="sensory_box"/>
    <property type="match status" value="1"/>
</dbReference>
<dbReference type="Pfam" id="PF08376">
    <property type="entry name" value="NIT"/>
    <property type="match status" value="1"/>
</dbReference>
<sequence>MTNLLRSLFKPALIVMNNLSYRKKFLFLGFLTTATLVFIIYSFFTMLNHVVSTSSDKLIGLTLIKPISQNIQSIEIHRGLSAGIIGGNLNELQQSLSTAELQIAENIRQFERALPDDFIQLESWRAIQADWKRLEQSGLQQTLTNNFFAHTSLIKRLLDFETAIANKYGLIFDSDIREYYLYDTIIEELPQTLERLGQVRAKGTGILAKKSLSEDEKRILQQYVSDLEIALTSLNSNVQKLTTISRPLYPALLANFKTITDAAHQMIIIVENDIYNRQFSISAVEFLTLSTDLINQGYNYLYQSLLPACKQLLTDKISHANQTLYTSLIIAGLTLLLKLYFVIGHYLSFCDNMKILHDASKRFSKGDTSEHINLATHDELAQISDNFNTMVDGFNNLLAESHQNALRTQTIINTALDAVVQINHHGLINDWNQQAEVIFGWTKTEVLGRKLSKLIIPEQYRQAHAEGLKGFLTLGIKKVIDTRFEITALHRDGHEFPIELGISHIKTKDGYDFCAFIRDITDKKHTDELIWTQANFDALTGLPNRQMFHDRLEQEIKNATRSKNTLALMFLDLDHFKQVNDSLGHIMGDLLLTETAQRISYCVRDSDTVARLGGDEFTVILPELSNFIDAEHIAKHILHQLALPFQIDDKVVHISTSIGITLFPNDAETSEELIKNADQAMYQAKHNGHNGFSYFTKSMQDSTLARSRLIDAMRRAIENNEFILYYQPIFELSTGKICKLEALIRWQHPIDGMISPMTFIPLAEETGLIHDIGDWVFTTAAKQLKQWQLNFDPSLKLTINKSPVQFCSVRKHQHWLDILKGIDLSSRDITIEITEGVLLESTNDTTQQICNLRQQGFKFAIDDFGTGYSSLSYLRKFKLDFLKIDQSFVKHLTSNSDDAILTKTIIVMAQSLGLKVIAEGVETAEQQAILTEAGCEYGQGFFLAKPLSVEEIEVLLSKPRSILI</sequence>
<dbReference type="PROSITE" id="PS50113">
    <property type="entry name" value="PAC"/>
    <property type="match status" value="1"/>
</dbReference>
<dbReference type="NCBIfam" id="TIGR00254">
    <property type="entry name" value="GGDEF"/>
    <property type="match status" value="1"/>
</dbReference>
<keyword evidence="1" id="KW-0812">Transmembrane</keyword>
<protein>
    <recommendedName>
        <fullName evidence="8">Diguanylate cyclase/phosphodiesterase with PAS/PAC sensor(S)</fullName>
    </recommendedName>
</protein>
<reference evidence="7" key="1">
    <citation type="journal article" date="2015" name="Nature">
        <title>Complex archaea that bridge the gap between prokaryotes and eukaryotes.</title>
        <authorList>
            <person name="Spang A."/>
            <person name="Saw J.H."/>
            <person name="Jorgensen S.L."/>
            <person name="Zaremba-Niedzwiedzka K."/>
            <person name="Martijn J."/>
            <person name="Lind A.E."/>
            <person name="van Eijk R."/>
            <person name="Schleper C."/>
            <person name="Guy L."/>
            <person name="Ettema T.J."/>
        </authorList>
    </citation>
    <scope>NUCLEOTIDE SEQUENCE</scope>
</reference>
<dbReference type="CDD" id="cd01948">
    <property type="entry name" value="EAL"/>
    <property type="match status" value="1"/>
</dbReference>
<dbReference type="EMBL" id="LAZR01001085">
    <property type="protein sequence ID" value="KKN50983.1"/>
    <property type="molecule type" value="Genomic_DNA"/>
</dbReference>
<dbReference type="InterPro" id="IPR003660">
    <property type="entry name" value="HAMP_dom"/>
</dbReference>
<organism evidence="7">
    <name type="scientific">marine sediment metagenome</name>
    <dbReference type="NCBI Taxonomy" id="412755"/>
    <lineage>
        <taxon>unclassified sequences</taxon>
        <taxon>metagenomes</taxon>
        <taxon>ecological metagenomes</taxon>
    </lineage>
</organism>
<dbReference type="GO" id="GO:0016020">
    <property type="term" value="C:membrane"/>
    <property type="evidence" value="ECO:0007669"/>
    <property type="project" value="InterPro"/>
</dbReference>
<dbReference type="InterPro" id="IPR001633">
    <property type="entry name" value="EAL_dom"/>
</dbReference>
<comment type="caution">
    <text evidence="7">The sequence shown here is derived from an EMBL/GenBank/DDBJ whole genome shotgun (WGS) entry which is preliminary data.</text>
</comment>
<dbReference type="InterPro" id="IPR035965">
    <property type="entry name" value="PAS-like_dom_sf"/>
</dbReference>
<dbReference type="InterPro" id="IPR000700">
    <property type="entry name" value="PAS-assoc_C"/>
</dbReference>
<feature type="domain" description="PAC" evidence="3">
    <location>
        <begin position="482"/>
        <end position="532"/>
    </location>
</feature>
<feature type="domain" description="HAMP" evidence="5">
    <location>
        <begin position="356"/>
        <end position="399"/>
    </location>
</feature>
<dbReference type="InterPro" id="IPR000160">
    <property type="entry name" value="GGDEF_dom"/>
</dbReference>
<dbReference type="FunFam" id="3.30.70.270:FF:000001">
    <property type="entry name" value="Diguanylate cyclase domain protein"/>
    <property type="match status" value="1"/>
</dbReference>
<evidence type="ECO:0000259" key="4">
    <source>
        <dbReference type="PROSITE" id="PS50883"/>
    </source>
</evidence>